<reference evidence="2 3" key="1">
    <citation type="submission" date="2019-05" db="EMBL/GenBank/DDBJ databases">
        <authorList>
            <consortium name="Pathogen Informatics"/>
        </authorList>
    </citation>
    <scope>NUCLEOTIDE SEQUENCE [LARGE SCALE GENOMIC DNA]</scope>
    <source>
        <strain evidence="2 3">NCTC7982</strain>
    </source>
</reference>
<feature type="transmembrane region" description="Helical" evidence="1">
    <location>
        <begin position="30"/>
        <end position="51"/>
    </location>
</feature>
<organism evidence="2 3">
    <name type="scientific">Streptococcus dysgalactiae</name>
    <dbReference type="NCBI Taxonomy" id="1334"/>
    <lineage>
        <taxon>Bacteria</taxon>
        <taxon>Bacillati</taxon>
        <taxon>Bacillota</taxon>
        <taxon>Bacilli</taxon>
        <taxon>Lactobacillales</taxon>
        <taxon>Streptococcaceae</taxon>
        <taxon>Streptococcus</taxon>
    </lineage>
</organism>
<evidence type="ECO:0000313" key="3">
    <source>
        <dbReference type="Proteomes" id="UP000373301"/>
    </source>
</evidence>
<evidence type="ECO:0000256" key="1">
    <source>
        <dbReference type="SAM" id="Phobius"/>
    </source>
</evidence>
<name>A0A9X9QNT6_STRDY</name>
<keyword evidence="1" id="KW-1133">Transmembrane helix</keyword>
<evidence type="ECO:0000313" key="2">
    <source>
        <dbReference type="EMBL" id="VTS77454.1"/>
    </source>
</evidence>
<keyword evidence="1" id="KW-0472">Membrane</keyword>
<gene>
    <name evidence="2" type="ORF">NCTC7982_00360</name>
</gene>
<dbReference type="AlphaFoldDB" id="A0A9X9QNT6"/>
<accession>A0A9X9QNT6</accession>
<protein>
    <submittedName>
        <fullName evidence="2">Uncharacterized protein</fullName>
    </submittedName>
</protein>
<comment type="caution">
    <text evidence="2">The sequence shown here is derived from an EMBL/GenBank/DDBJ whole genome shotgun (WGS) entry which is preliminary data.</text>
</comment>
<dbReference type="EMBL" id="CABEIM010000003">
    <property type="protein sequence ID" value="VTS77454.1"/>
    <property type="molecule type" value="Genomic_DNA"/>
</dbReference>
<proteinExistence type="predicted"/>
<dbReference type="Proteomes" id="UP000373301">
    <property type="component" value="Unassembled WGS sequence"/>
</dbReference>
<keyword evidence="1" id="KW-0812">Transmembrane</keyword>
<feature type="transmembrane region" description="Helical" evidence="1">
    <location>
        <begin position="7"/>
        <end position="24"/>
    </location>
</feature>
<sequence length="63" mass="7712">MKRKNYWLFLPLYIGLLYVTKIYFPVIYKILMAIGELCLLIVIITVLYYLIRHLIIRITYKEK</sequence>